<dbReference type="EMBL" id="JARIHO010000028">
    <property type="protein sequence ID" value="KAJ7339062.1"/>
    <property type="molecule type" value="Genomic_DNA"/>
</dbReference>
<gene>
    <name evidence="1" type="ORF">DFH08DRAFT_1013838</name>
</gene>
<accession>A0AAD6ZTJ1</accession>
<dbReference type="AlphaFoldDB" id="A0AAD6ZTJ1"/>
<organism evidence="1 2">
    <name type="scientific">Mycena albidolilacea</name>
    <dbReference type="NCBI Taxonomy" id="1033008"/>
    <lineage>
        <taxon>Eukaryota</taxon>
        <taxon>Fungi</taxon>
        <taxon>Dikarya</taxon>
        <taxon>Basidiomycota</taxon>
        <taxon>Agaricomycotina</taxon>
        <taxon>Agaricomycetes</taxon>
        <taxon>Agaricomycetidae</taxon>
        <taxon>Agaricales</taxon>
        <taxon>Marasmiineae</taxon>
        <taxon>Mycenaceae</taxon>
        <taxon>Mycena</taxon>
    </lineage>
</organism>
<comment type="caution">
    <text evidence="1">The sequence shown here is derived from an EMBL/GenBank/DDBJ whole genome shotgun (WGS) entry which is preliminary data.</text>
</comment>
<evidence type="ECO:0000313" key="1">
    <source>
        <dbReference type="EMBL" id="KAJ7339062.1"/>
    </source>
</evidence>
<reference evidence="1" key="1">
    <citation type="submission" date="2023-03" db="EMBL/GenBank/DDBJ databases">
        <title>Massive genome expansion in bonnet fungi (Mycena s.s.) driven by repeated elements and novel gene families across ecological guilds.</title>
        <authorList>
            <consortium name="Lawrence Berkeley National Laboratory"/>
            <person name="Harder C.B."/>
            <person name="Miyauchi S."/>
            <person name="Viragh M."/>
            <person name="Kuo A."/>
            <person name="Thoen E."/>
            <person name="Andreopoulos B."/>
            <person name="Lu D."/>
            <person name="Skrede I."/>
            <person name="Drula E."/>
            <person name="Henrissat B."/>
            <person name="Morin E."/>
            <person name="Kohler A."/>
            <person name="Barry K."/>
            <person name="LaButti K."/>
            <person name="Morin E."/>
            <person name="Salamov A."/>
            <person name="Lipzen A."/>
            <person name="Mereny Z."/>
            <person name="Hegedus B."/>
            <person name="Baldrian P."/>
            <person name="Stursova M."/>
            <person name="Weitz H."/>
            <person name="Taylor A."/>
            <person name="Grigoriev I.V."/>
            <person name="Nagy L.G."/>
            <person name="Martin F."/>
            <person name="Kauserud H."/>
        </authorList>
    </citation>
    <scope>NUCLEOTIDE SEQUENCE</scope>
    <source>
        <strain evidence="1">CBHHK002</strain>
    </source>
</reference>
<dbReference type="Proteomes" id="UP001218218">
    <property type="component" value="Unassembled WGS sequence"/>
</dbReference>
<keyword evidence="2" id="KW-1185">Reference proteome</keyword>
<protein>
    <submittedName>
        <fullName evidence="1">Uncharacterized protein</fullName>
    </submittedName>
</protein>
<name>A0AAD6ZTJ1_9AGAR</name>
<evidence type="ECO:0000313" key="2">
    <source>
        <dbReference type="Proteomes" id="UP001218218"/>
    </source>
</evidence>
<sequence>MYSQFIVIVSELFDGPIPAFTSTTVGFRVVLTKAWSLLPGTPLLEDRLPVLATFTAFRPRLEPTHSLGEAHRWPQRLPRCQSSRQLHIPRHVLRLPELAYVVLRLRCGGLPKRCLLPGGGMQCFIHGLDSTDSQLAEMIYGSGLLENLAGTMDSPASLVMTYFDDLAHHRQLVRDLKFLVRCLVRFLLGTRDGVQGRSLSALRKQLSETLRNKECAPAHAARVPVLPAVIRAGLLAVMHVVAATVDVLGDVKGVRQSQEFKALGAFDDWATFIDRAEQRVGCVTISRWILPFIVDGQKLNARISAEKFTIGLSANGAWDVTPAITATNSARFRIESAVDIAIVVLRAHHWLWFIRALVHEDYVANIRSIYEQQAALMTKSDELILTIFDPFQISVQSIADSPIAKALEHADVYPRSRVRQSWTDSNACCDRRRRP</sequence>
<proteinExistence type="predicted"/>